<keyword evidence="6" id="KW-0479">Metal-binding</keyword>
<evidence type="ECO:0000256" key="5">
    <source>
        <dbReference type="ARBA" id="ARBA00022679"/>
    </source>
</evidence>
<dbReference type="InterPro" id="IPR027939">
    <property type="entry name" value="NMT1/THI5"/>
</dbReference>
<evidence type="ECO:0000256" key="1">
    <source>
        <dbReference type="ARBA" id="ARBA00003469"/>
    </source>
</evidence>
<dbReference type="Proteomes" id="UP000198598">
    <property type="component" value="Unassembled WGS sequence"/>
</dbReference>
<evidence type="ECO:0000256" key="3">
    <source>
        <dbReference type="ARBA" id="ARBA00009406"/>
    </source>
</evidence>
<dbReference type="GO" id="GO:0046872">
    <property type="term" value="F:metal ion binding"/>
    <property type="evidence" value="ECO:0007669"/>
    <property type="project" value="UniProtKB-KW"/>
</dbReference>
<proteinExistence type="inferred from homology"/>
<dbReference type="AlphaFoldDB" id="A0A1I1QYG1"/>
<comment type="similarity">
    <text evidence="3">Belongs to the NMT1/THI5 family.</text>
</comment>
<dbReference type="STRING" id="662367.SAMN05216167_104170"/>
<dbReference type="EMBL" id="FOLQ01000004">
    <property type="protein sequence ID" value="SFD27027.1"/>
    <property type="molecule type" value="Genomic_DNA"/>
</dbReference>
<comment type="catalytic activity">
    <reaction evidence="11">
        <text>N(6)-(pyridoxal phosphate)-L-lysyl-[4-amino-5-hydroxymethyl-2-methylpyrimidine phosphate synthase] + L-histidyl-[4-amino-5-hydroxymethyl-2-methylpyrimidine phosphate synthase] + 2 Fe(3+) + 4 H2O = L-lysyl-[4-amino-5-hydroxymethyl-2-methylpyrimidine phosphate synthase] + (2S)-2-amino-5-hydroxy-4-oxopentanoyl-[4-amino-5-hydroxymethyl-2-methylpyrimidine phosphate synthase] + 4-amino-2-methyl-5-(phosphooxymethyl)pyrimidine + 3-oxopropanoate + 2 Fe(2+) + 2 H(+)</text>
        <dbReference type="Rhea" id="RHEA:65756"/>
        <dbReference type="Rhea" id="RHEA-COMP:16892"/>
        <dbReference type="Rhea" id="RHEA-COMP:16893"/>
        <dbReference type="Rhea" id="RHEA-COMP:16894"/>
        <dbReference type="Rhea" id="RHEA-COMP:16895"/>
        <dbReference type="ChEBI" id="CHEBI:15377"/>
        <dbReference type="ChEBI" id="CHEBI:15378"/>
        <dbReference type="ChEBI" id="CHEBI:29033"/>
        <dbReference type="ChEBI" id="CHEBI:29034"/>
        <dbReference type="ChEBI" id="CHEBI:29969"/>
        <dbReference type="ChEBI" id="CHEBI:29979"/>
        <dbReference type="ChEBI" id="CHEBI:33190"/>
        <dbReference type="ChEBI" id="CHEBI:58354"/>
        <dbReference type="ChEBI" id="CHEBI:143915"/>
        <dbReference type="ChEBI" id="CHEBI:157692"/>
    </reaction>
    <physiologicalReaction direction="left-to-right" evidence="11">
        <dbReference type="Rhea" id="RHEA:65757"/>
    </physiologicalReaction>
</comment>
<evidence type="ECO:0000259" key="12">
    <source>
        <dbReference type="Pfam" id="PF09084"/>
    </source>
</evidence>
<keyword evidence="5" id="KW-0808">Transferase</keyword>
<organism evidence="13 14">
    <name type="scientific">Spirosoma endophyticum</name>
    <dbReference type="NCBI Taxonomy" id="662367"/>
    <lineage>
        <taxon>Bacteria</taxon>
        <taxon>Pseudomonadati</taxon>
        <taxon>Bacteroidota</taxon>
        <taxon>Cytophagia</taxon>
        <taxon>Cytophagales</taxon>
        <taxon>Cytophagaceae</taxon>
        <taxon>Spirosoma</taxon>
    </lineage>
</organism>
<comment type="function">
    <text evidence="1">Responsible for the formation of the pyrimidine heterocycle in the thiamine biosynthesis pathway. Catalyzes the formation of hydroxymethylpyrimidine phosphate (HMP-P) from histidine and pyridoxal phosphate (PLP). The protein uses PLP and the active site histidine to form HMP-P, generating an inactive enzyme. The enzyme can only undergo a single turnover, which suggests it is a suicide enzyme.</text>
</comment>
<evidence type="ECO:0000256" key="7">
    <source>
        <dbReference type="ARBA" id="ARBA00022898"/>
    </source>
</evidence>
<name>A0A1I1QYG1_9BACT</name>
<evidence type="ECO:0000256" key="6">
    <source>
        <dbReference type="ARBA" id="ARBA00022723"/>
    </source>
</evidence>
<evidence type="ECO:0000256" key="10">
    <source>
        <dbReference type="ARBA" id="ARBA00033171"/>
    </source>
</evidence>
<evidence type="ECO:0000256" key="2">
    <source>
        <dbReference type="ARBA" id="ARBA00004948"/>
    </source>
</evidence>
<sequence length="330" mass="37407">MVKEAVAVLKNMNTQIRLALDRTPNTNHTGFYVALAKGSYERAGLDVVFISPEEDNYQKAPARRLSLGEAELAITPSESIVSYQTNGIPLLAIATVLARDISAIVTLKESGIDRPKQLDGKVYASYGARYEDDIIRQMIQNDDGRGQFIPHKSPWSGIWRALLTREVDAAWCWLTWEGVRADIEGVDLNQFLFDEYEIPYGYNPVLTTHRDWANKNADALRKFLEATALGFQFAVKNPDEAAKILIKTANHPTLSNRNFVEQSQQIVSGYYLDGEGHWGFMHRNIWVSFVNWMIRNHMLTDLSGELIQRLDVDTLFTNEFLAGVPALIRW</sequence>
<dbReference type="PANTHER" id="PTHR31528:SF1">
    <property type="entry name" value="4-AMINO-5-HYDROXYMETHYL-2-METHYLPYRIMIDINE PHOSPHATE SYNTHASE THI11-RELATED"/>
    <property type="match status" value="1"/>
</dbReference>
<dbReference type="PANTHER" id="PTHR31528">
    <property type="entry name" value="4-AMINO-5-HYDROXYMETHYL-2-METHYLPYRIMIDINE PHOSPHATE SYNTHASE THI11-RELATED"/>
    <property type="match status" value="1"/>
</dbReference>
<evidence type="ECO:0000313" key="14">
    <source>
        <dbReference type="Proteomes" id="UP000198598"/>
    </source>
</evidence>
<feature type="domain" description="SsuA/THI5-like" evidence="12">
    <location>
        <begin position="25"/>
        <end position="241"/>
    </location>
</feature>
<evidence type="ECO:0000256" key="11">
    <source>
        <dbReference type="ARBA" id="ARBA00048179"/>
    </source>
</evidence>
<evidence type="ECO:0000256" key="4">
    <source>
        <dbReference type="ARBA" id="ARBA00011738"/>
    </source>
</evidence>
<dbReference type="GO" id="GO:0009228">
    <property type="term" value="P:thiamine biosynthetic process"/>
    <property type="evidence" value="ECO:0007669"/>
    <property type="project" value="UniProtKB-KW"/>
</dbReference>
<dbReference type="Pfam" id="PF09084">
    <property type="entry name" value="NMT1"/>
    <property type="match status" value="1"/>
</dbReference>
<dbReference type="SUPFAM" id="SSF53850">
    <property type="entry name" value="Periplasmic binding protein-like II"/>
    <property type="match status" value="1"/>
</dbReference>
<comment type="subunit">
    <text evidence="4">Homodimer.</text>
</comment>
<dbReference type="GO" id="GO:0016740">
    <property type="term" value="F:transferase activity"/>
    <property type="evidence" value="ECO:0007669"/>
    <property type="project" value="UniProtKB-KW"/>
</dbReference>
<dbReference type="Gene3D" id="3.40.190.10">
    <property type="entry name" value="Periplasmic binding protein-like II"/>
    <property type="match status" value="2"/>
</dbReference>
<evidence type="ECO:0000256" key="9">
    <source>
        <dbReference type="ARBA" id="ARBA00023004"/>
    </source>
</evidence>
<keyword evidence="9" id="KW-0408">Iron</keyword>
<comment type="pathway">
    <text evidence="2">Cofactor biosynthesis; thiamine diphosphate biosynthesis.</text>
</comment>
<accession>A0A1I1QYG1</accession>
<keyword evidence="7" id="KW-0663">Pyridoxal phosphate</keyword>
<reference evidence="13 14" key="1">
    <citation type="submission" date="2016-10" db="EMBL/GenBank/DDBJ databases">
        <authorList>
            <person name="de Groot N.N."/>
        </authorList>
    </citation>
    <scope>NUCLEOTIDE SEQUENCE [LARGE SCALE GENOMIC DNA]</scope>
    <source>
        <strain evidence="13 14">DSM 26130</strain>
    </source>
</reference>
<keyword evidence="8" id="KW-0784">Thiamine biosynthesis</keyword>
<protein>
    <recommendedName>
        <fullName evidence="10">Thiamine pyrimidine synthase</fullName>
    </recommendedName>
</protein>
<dbReference type="InterPro" id="IPR015168">
    <property type="entry name" value="SsuA/THI5"/>
</dbReference>
<evidence type="ECO:0000313" key="13">
    <source>
        <dbReference type="EMBL" id="SFD27027.1"/>
    </source>
</evidence>
<gene>
    <name evidence="13" type="ORF">SAMN05216167_104170</name>
</gene>
<evidence type="ECO:0000256" key="8">
    <source>
        <dbReference type="ARBA" id="ARBA00022977"/>
    </source>
</evidence>
<keyword evidence="14" id="KW-1185">Reference proteome</keyword>